<keyword evidence="4" id="KW-0028">Amino-acid biosynthesis</keyword>
<feature type="binding site" evidence="4">
    <location>
        <position position="142"/>
    </location>
    <ligand>
        <name>pyridoxal 5'-phosphate</name>
        <dbReference type="ChEBI" id="CHEBI:597326"/>
    </ligand>
</feature>
<dbReference type="NCBIfam" id="TIGR00707">
    <property type="entry name" value="argD"/>
    <property type="match status" value="1"/>
</dbReference>
<keyword evidence="4" id="KW-0963">Cytoplasm</keyword>
<keyword evidence="3 4" id="KW-0663">Pyridoxal phosphate</keyword>
<dbReference type="EC" id="2.6.1.11" evidence="4"/>
<comment type="pathway">
    <text evidence="4">Amino-acid biosynthesis; L-arginine biosynthesis; N(2)-acetyl-L-ornithine from L-glutamate: step 4/4.</text>
</comment>
<dbReference type="InterPro" id="IPR005814">
    <property type="entry name" value="Aminotrans_3"/>
</dbReference>
<dbReference type="InterPro" id="IPR004636">
    <property type="entry name" value="AcOrn/SuccOrn_fam"/>
</dbReference>
<evidence type="ECO:0000256" key="4">
    <source>
        <dbReference type="HAMAP-Rule" id="MF_01107"/>
    </source>
</evidence>
<organism evidence="5 6">
    <name type="scientific">Labrys miyagiensis</name>
    <dbReference type="NCBI Taxonomy" id="346912"/>
    <lineage>
        <taxon>Bacteria</taxon>
        <taxon>Pseudomonadati</taxon>
        <taxon>Pseudomonadota</taxon>
        <taxon>Alphaproteobacteria</taxon>
        <taxon>Hyphomicrobiales</taxon>
        <taxon>Xanthobacteraceae</taxon>
        <taxon>Labrys</taxon>
    </lineage>
</organism>
<protein>
    <recommendedName>
        <fullName evidence="4">Acetylornithine aminotransferase</fullName>
        <shortName evidence="4">ACOAT</shortName>
        <ecNumber evidence="4">2.6.1.11</ecNumber>
    </recommendedName>
</protein>
<accession>A0ABQ6CFR3</accession>
<gene>
    <name evidence="4 5" type="primary">argD</name>
    <name evidence="5" type="ORF">GCM10007874_14890</name>
</gene>
<dbReference type="GO" id="GO:0008483">
    <property type="term" value="F:transaminase activity"/>
    <property type="evidence" value="ECO:0007669"/>
    <property type="project" value="UniProtKB-KW"/>
</dbReference>
<dbReference type="PANTHER" id="PTHR11986">
    <property type="entry name" value="AMINOTRANSFERASE CLASS III"/>
    <property type="match status" value="1"/>
</dbReference>
<evidence type="ECO:0000256" key="1">
    <source>
        <dbReference type="ARBA" id="ARBA00022576"/>
    </source>
</evidence>
<dbReference type="InterPro" id="IPR050103">
    <property type="entry name" value="Class-III_PLP-dep_AT"/>
</dbReference>
<dbReference type="NCBIfam" id="NF002325">
    <property type="entry name" value="PRK01278.1"/>
    <property type="match status" value="1"/>
</dbReference>
<evidence type="ECO:0000256" key="3">
    <source>
        <dbReference type="ARBA" id="ARBA00022898"/>
    </source>
</evidence>
<comment type="cofactor">
    <cofactor evidence="4">
        <name>pyridoxal 5'-phosphate</name>
        <dbReference type="ChEBI" id="CHEBI:597326"/>
    </cofactor>
    <text evidence="4">Binds 1 pyridoxal phosphate per subunit.</text>
</comment>
<evidence type="ECO:0000256" key="2">
    <source>
        <dbReference type="ARBA" id="ARBA00022679"/>
    </source>
</evidence>
<name>A0ABQ6CFR3_9HYPH</name>
<dbReference type="HAMAP" id="MF_01107">
    <property type="entry name" value="ArgD_aminotrans_3"/>
    <property type="match status" value="1"/>
</dbReference>
<dbReference type="RefSeq" id="WP_284311304.1">
    <property type="nucleotide sequence ID" value="NZ_BSPC01000011.1"/>
</dbReference>
<keyword evidence="1 4" id="KW-0032">Aminotransferase</keyword>
<keyword evidence="6" id="KW-1185">Reference proteome</keyword>
<dbReference type="InterPro" id="IPR015422">
    <property type="entry name" value="PyrdxlP-dep_Trfase_small"/>
</dbReference>
<dbReference type="PROSITE" id="PS00600">
    <property type="entry name" value="AA_TRANSFER_CLASS_3"/>
    <property type="match status" value="1"/>
</dbReference>
<dbReference type="Gene3D" id="3.40.640.10">
    <property type="entry name" value="Type I PLP-dependent aspartate aminotransferase-like (Major domain)"/>
    <property type="match status" value="1"/>
</dbReference>
<keyword evidence="4" id="KW-0055">Arginine biosynthesis</keyword>
<comment type="subcellular location">
    <subcellularLocation>
        <location evidence="4">Cytoplasm</location>
    </subcellularLocation>
</comment>
<comment type="similarity">
    <text evidence="4">Belongs to the class-III pyridoxal-phosphate-dependent aminotransferase family. ArgD subfamily.</text>
</comment>
<dbReference type="CDD" id="cd00610">
    <property type="entry name" value="OAT_like"/>
    <property type="match status" value="1"/>
</dbReference>
<dbReference type="InterPro" id="IPR015424">
    <property type="entry name" value="PyrdxlP-dep_Trfase"/>
</dbReference>
<sequence length="412" mass="44048">MTASVKTAQPHDPAQSAILPTYARADVAFERGEGVWMVGSDGERYLDFGAGIAVNSLGHAHPHLVKALTDQAQKIWHTSNIFQMPLGEKLARRLTDATFADLVFFTNSGAEALECAIKMARKYHSANGQPERYRILTFEGAFHGRTLATIAAGGQAKYLEGFGPKVDGFDQIPFGDHEALDRAITPETGAILVEPIQGEGGIRTLPQICLRGMRQLCDAKGILLIFDEVQTGVGRTGKFFAHEWSGVTPDIMAVAKGIGGGFPMGACLATFEAAKGMTAGVHGTTFGGNPLAMAVGNAVLDVVLEEGFLQHVAQAGLLLRQRLAELKDRFPDVIEEIRGEGLMLGIKTRAAISPAEFAAALRAERLVAIPAGDNVMRLLPPLIITDEEILEGVRRIEAACVALSRKLKTAGN</sequence>
<feature type="modified residue" description="N6-(pyridoxal phosphate)lysine" evidence="4">
    <location>
        <position position="256"/>
    </location>
</feature>
<dbReference type="Gene3D" id="3.90.1150.10">
    <property type="entry name" value="Aspartate Aminotransferase, domain 1"/>
    <property type="match status" value="1"/>
</dbReference>
<feature type="binding site" evidence="4">
    <location>
        <position position="284"/>
    </location>
    <ligand>
        <name>N(2)-acetyl-L-ornithine</name>
        <dbReference type="ChEBI" id="CHEBI:57805"/>
    </ligand>
</feature>
<dbReference type="InterPro" id="IPR049704">
    <property type="entry name" value="Aminotrans_3_PPA_site"/>
</dbReference>
<feature type="binding site" evidence="4">
    <location>
        <position position="285"/>
    </location>
    <ligand>
        <name>pyridoxal 5'-phosphate</name>
        <dbReference type="ChEBI" id="CHEBI:597326"/>
    </ligand>
</feature>
<dbReference type="Pfam" id="PF00202">
    <property type="entry name" value="Aminotran_3"/>
    <property type="match status" value="1"/>
</dbReference>
<dbReference type="EMBL" id="BSPC01000011">
    <property type="protein sequence ID" value="GLS18472.1"/>
    <property type="molecule type" value="Genomic_DNA"/>
</dbReference>
<dbReference type="PIRSF" id="PIRSF000521">
    <property type="entry name" value="Transaminase_4ab_Lys_Orn"/>
    <property type="match status" value="1"/>
</dbReference>
<evidence type="ECO:0000313" key="5">
    <source>
        <dbReference type="EMBL" id="GLS18472.1"/>
    </source>
</evidence>
<feature type="binding site" evidence="4">
    <location>
        <begin position="109"/>
        <end position="110"/>
    </location>
    <ligand>
        <name>pyridoxal 5'-phosphate</name>
        <dbReference type="ChEBI" id="CHEBI:597326"/>
    </ligand>
</feature>
<dbReference type="InterPro" id="IPR015421">
    <property type="entry name" value="PyrdxlP-dep_Trfase_major"/>
</dbReference>
<feature type="binding site" evidence="4">
    <location>
        <position position="145"/>
    </location>
    <ligand>
        <name>N(2)-acetyl-L-ornithine</name>
        <dbReference type="ChEBI" id="CHEBI:57805"/>
    </ligand>
</feature>
<comment type="caution">
    <text evidence="5">The sequence shown here is derived from an EMBL/GenBank/DDBJ whole genome shotgun (WGS) entry which is preliminary data.</text>
</comment>
<proteinExistence type="inferred from homology"/>
<dbReference type="PANTHER" id="PTHR11986:SF113">
    <property type="entry name" value="SUCCINYLORNITHINE TRANSAMINASE"/>
    <property type="match status" value="1"/>
</dbReference>
<comment type="subunit">
    <text evidence="4">Homodimer.</text>
</comment>
<comment type="catalytic activity">
    <reaction evidence="4">
        <text>N(2)-acetyl-L-ornithine + 2-oxoglutarate = N-acetyl-L-glutamate 5-semialdehyde + L-glutamate</text>
        <dbReference type="Rhea" id="RHEA:18049"/>
        <dbReference type="ChEBI" id="CHEBI:16810"/>
        <dbReference type="ChEBI" id="CHEBI:29123"/>
        <dbReference type="ChEBI" id="CHEBI:29985"/>
        <dbReference type="ChEBI" id="CHEBI:57805"/>
        <dbReference type="EC" id="2.6.1.11"/>
    </reaction>
</comment>
<dbReference type="SUPFAM" id="SSF53383">
    <property type="entry name" value="PLP-dependent transferases"/>
    <property type="match status" value="1"/>
</dbReference>
<reference evidence="6" key="1">
    <citation type="journal article" date="2019" name="Int. J. Syst. Evol. Microbiol.">
        <title>The Global Catalogue of Microorganisms (GCM) 10K type strain sequencing project: providing services to taxonomists for standard genome sequencing and annotation.</title>
        <authorList>
            <consortium name="The Broad Institute Genomics Platform"/>
            <consortium name="The Broad Institute Genome Sequencing Center for Infectious Disease"/>
            <person name="Wu L."/>
            <person name="Ma J."/>
        </authorList>
    </citation>
    <scope>NUCLEOTIDE SEQUENCE [LARGE SCALE GENOMIC DNA]</scope>
    <source>
        <strain evidence="6">NBRC 101365</strain>
    </source>
</reference>
<dbReference type="Proteomes" id="UP001156882">
    <property type="component" value="Unassembled WGS sequence"/>
</dbReference>
<evidence type="ECO:0000313" key="6">
    <source>
        <dbReference type="Proteomes" id="UP001156882"/>
    </source>
</evidence>
<feature type="binding site" evidence="4">
    <location>
        <begin position="227"/>
        <end position="230"/>
    </location>
    <ligand>
        <name>pyridoxal 5'-phosphate</name>
        <dbReference type="ChEBI" id="CHEBI:597326"/>
    </ligand>
</feature>
<comment type="miscellaneous">
    <text evidence="4">May also have succinyldiaminopimelate aminotransferase activity, thus carrying out the corresponding step in lysine biosynthesis.</text>
</comment>
<keyword evidence="2 4" id="KW-0808">Transferase</keyword>